<dbReference type="Proteomes" id="UP000009183">
    <property type="component" value="Chromosome 13, unordered"/>
</dbReference>
<dbReference type="InParanoid" id="D7UBQ3"/>
<keyword evidence="3" id="KW-1185">Reference proteome</keyword>
<protein>
    <submittedName>
        <fullName evidence="2">Uncharacterized protein</fullName>
    </submittedName>
</protein>
<dbReference type="HOGENOM" id="CLU_2872188_0_0_1"/>
<sequence length="64" mass="7180">MFVSQVHPIECQNTKRPPSEWTDFSSTSLNYLHVHNSFPELEIRSLHGIQKPSLSGNSFVGGLP</sequence>
<dbReference type="AlphaFoldDB" id="D7UBQ3"/>
<organism evidence="2 3">
    <name type="scientific">Vitis vinifera</name>
    <name type="common">Grape</name>
    <dbReference type="NCBI Taxonomy" id="29760"/>
    <lineage>
        <taxon>Eukaryota</taxon>
        <taxon>Viridiplantae</taxon>
        <taxon>Streptophyta</taxon>
        <taxon>Embryophyta</taxon>
        <taxon>Tracheophyta</taxon>
        <taxon>Spermatophyta</taxon>
        <taxon>Magnoliopsida</taxon>
        <taxon>eudicotyledons</taxon>
        <taxon>Gunneridae</taxon>
        <taxon>Pentapetalae</taxon>
        <taxon>rosids</taxon>
        <taxon>Vitales</taxon>
        <taxon>Vitaceae</taxon>
        <taxon>Viteae</taxon>
        <taxon>Vitis</taxon>
    </lineage>
</organism>
<gene>
    <name evidence="2" type="ordered locus">VIT_13s0067g03630</name>
</gene>
<reference evidence="3" key="1">
    <citation type="journal article" date="2007" name="Nature">
        <title>The grapevine genome sequence suggests ancestral hexaploidization in major angiosperm phyla.</title>
        <authorList>
            <consortium name="The French-Italian Public Consortium for Grapevine Genome Characterization."/>
            <person name="Jaillon O."/>
            <person name="Aury J.-M."/>
            <person name="Noel B."/>
            <person name="Policriti A."/>
            <person name="Clepet C."/>
            <person name="Casagrande A."/>
            <person name="Choisne N."/>
            <person name="Aubourg S."/>
            <person name="Vitulo N."/>
            <person name="Jubin C."/>
            <person name="Vezzi A."/>
            <person name="Legeai F."/>
            <person name="Hugueney P."/>
            <person name="Dasilva C."/>
            <person name="Horner D."/>
            <person name="Mica E."/>
            <person name="Jublot D."/>
            <person name="Poulain J."/>
            <person name="Bruyere C."/>
            <person name="Billault A."/>
            <person name="Segurens B."/>
            <person name="Gouyvenoux M."/>
            <person name="Ugarte E."/>
            <person name="Cattonaro F."/>
            <person name="Anthouard V."/>
            <person name="Vico V."/>
            <person name="Del Fabbro C."/>
            <person name="Alaux M."/>
            <person name="Di Gaspero G."/>
            <person name="Dumas V."/>
            <person name="Felice N."/>
            <person name="Paillard S."/>
            <person name="Juman I."/>
            <person name="Moroldo M."/>
            <person name="Scalabrin S."/>
            <person name="Canaguier A."/>
            <person name="Le Clainche I."/>
            <person name="Malacrida G."/>
            <person name="Durand E."/>
            <person name="Pesole G."/>
            <person name="Laucou V."/>
            <person name="Chatelet P."/>
            <person name="Merdinoglu D."/>
            <person name="Delledonne M."/>
            <person name="Pezzotti M."/>
            <person name="Lecharny A."/>
            <person name="Scarpelli C."/>
            <person name="Artiguenave F."/>
            <person name="Pe M.E."/>
            <person name="Valle G."/>
            <person name="Morgante M."/>
            <person name="Caboche M."/>
            <person name="Adam-Blondon A.-F."/>
            <person name="Weissenbach J."/>
            <person name="Quetier F."/>
            <person name="Wincker P."/>
        </authorList>
    </citation>
    <scope>NUCLEOTIDE SEQUENCE [LARGE SCALE GENOMIC DNA]</scope>
    <source>
        <strain evidence="3">cv. Pinot noir / PN40024</strain>
    </source>
</reference>
<feature type="region of interest" description="Disordered" evidence="1">
    <location>
        <begin position="1"/>
        <end position="21"/>
    </location>
</feature>
<name>D7UBQ3_VITVI</name>
<accession>D7UBQ3</accession>
<evidence type="ECO:0000256" key="1">
    <source>
        <dbReference type="SAM" id="MobiDB-lite"/>
    </source>
</evidence>
<evidence type="ECO:0000313" key="3">
    <source>
        <dbReference type="Proteomes" id="UP000009183"/>
    </source>
</evidence>
<dbReference type="EMBL" id="FN596752">
    <property type="protein sequence ID" value="CBI40168.3"/>
    <property type="molecule type" value="Genomic_DNA"/>
</dbReference>
<proteinExistence type="predicted"/>
<feature type="compositionally biased region" description="Polar residues" evidence="1">
    <location>
        <begin position="11"/>
        <end position="21"/>
    </location>
</feature>
<evidence type="ECO:0000313" key="2">
    <source>
        <dbReference type="EMBL" id="CBI40168.3"/>
    </source>
</evidence>
<dbReference type="PaxDb" id="29760-VIT_13s0067g03630.t01"/>